<evidence type="ECO:0000256" key="7">
    <source>
        <dbReference type="ARBA" id="ARBA00023136"/>
    </source>
</evidence>
<evidence type="ECO:0000313" key="10">
    <source>
        <dbReference type="Proteomes" id="UP000243106"/>
    </source>
</evidence>
<feature type="transmembrane region" description="Helical" evidence="8">
    <location>
        <begin position="135"/>
        <end position="158"/>
    </location>
</feature>
<dbReference type="AlphaFoldDB" id="A0A1I5YLV7"/>
<gene>
    <name evidence="9" type="ORF">SAMN05421853_10675</name>
</gene>
<keyword evidence="6 8" id="KW-1133">Transmembrane helix</keyword>
<evidence type="ECO:0000256" key="8">
    <source>
        <dbReference type="SAM" id="Phobius"/>
    </source>
</evidence>
<organism evidence="9 10">
    <name type="scientific">Roseivivax halotolerans</name>
    <dbReference type="NCBI Taxonomy" id="93684"/>
    <lineage>
        <taxon>Bacteria</taxon>
        <taxon>Pseudomonadati</taxon>
        <taxon>Pseudomonadota</taxon>
        <taxon>Alphaproteobacteria</taxon>
        <taxon>Rhodobacterales</taxon>
        <taxon>Roseobacteraceae</taxon>
        <taxon>Roseivivax</taxon>
    </lineage>
</organism>
<comment type="subcellular location">
    <subcellularLocation>
        <location evidence="1">Cell membrane</location>
        <topology evidence="1">Multi-pass membrane protein</topology>
    </subcellularLocation>
</comment>
<sequence length="178" mass="19675">MIDADLVRIWTMRALFVGLSFAVIFFHLLPLSHLPPRVAGPDLITLMVFAWALRRPEYVPVWLVALVALLADLVLQRPPGLWAALTVIVAETLKNGERRQRETNFLLEWLSVSFSIFAMGLVYQLIKLLLIIEPIGWVLALSAGLTSILAYPAVVALSRLLGVSRHGRGDGDRLGQGA</sequence>
<feature type="transmembrane region" description="Helical" evidence="8">
    <location>
        <begin position="12"/>
        <end position="29"/>
    </location>
</feature>
<comment type="similarity">
    <text evidence="2">Belongs to the MreD family.</text>
</comment>
<reference evidence="10" key="1">
    <citation type="submission" date="2016-10" db="EMBL/GenBank/DDBJ databases">
        <authorList>
            <person name="Varghese N."/>
            <person name="Submissions S."/>
        </authorList>
    </citation>
    <scope>NUCLEOTIDE SEQUENCE [LARGE SCALE GENOMIC DNA]</scope>
    <source>
        <strain evidence="10">JCM 10271</strain>
    </source>
</reference>
<evidence type="ECO:0000256" key="6">
    <source>
        <dbReference type="ARBA" id="ARBA00022989"/>
    </source>
</evidence>
<keyword evidence="10" id="KW-1185">Reference proteome</keyword>
<dbReference type="InterPro" id="IPR007227">
    <property type="entry name" value="Cell_shape_determining_MreD"/>
</dbReference>
<dbReference type="STRING" id="93684.SAMN05421853_10675"/>
<feature type="transmembrane region" description="Helical" evidence="8">
    <location>
        <begin position="105"/>
        <end position="123"/>
    </location>
</feature>
<accession>A0A1I5YLV7</accession>
<proteinExistence type="inferred from homology"/>
<evidence type="ECO:0000313" key="9">
    <source>
        <dbReference type="EMBL" id="SFQ45249.1"/>
    </source>
</evidence>
<evidence type="ECO:0000256" key="4">
    <source>
        <dbReference type="ARBA" id="ARBA00022692"/>
    </source>
</evidence>
<name>A0A1I5YLV7_9RHOB</name>
<dbReference type="NCBIfam" id="TIGR03426">
    <property type="entry name" value="shape_MreD"/>
    <property type="match status" value="1"/>
</dbReference>
<dbReference type="Proteomes" id="UP000243106">
    <property type="component" value="Unassembled WGS sequence"/>
</dbReference>
<keyword evidence="5" id="KW-0133">Cell shape</keyword>
<evidence type="ECO:0000256" key="3">
    <source>
        <dbReference type="ARBA" id="ARBA00022475"/>
    </source>
</evidence>
<evidence type="ECO:0000256" key="2">
    <source>
        <dbReference type="ARBA" id="ARBA00007776"/>
    </source>
</evidence>
<evidence type="ECO:0000256" key="1">
    <source>
        <dbReference type="ARBA" id="ARBA00004651"/>
    </source>
</evidence>
<dbReference type="GO" id="GO:0005886">
    <property type="term" value="C:plasma membrane"/>
    <property type="evidence" value="ECO:0007669"/>
    <property type="project" value="UniProtKB-SubCell"/>
</dbReference>
<protein>
    <submittedName>
        <fullName evidence="9">Rod shape-determining protein MreD</fullName>
    </submittedName>
</protein>
<keyword evidence="7 8" id="KW-0472">Membrane</keyword>
<feature type="transmembrane region" description="Helical" evidence="8">
    <location>
        <begin position="58"/>
        <end position="75"/>
    </location>
</feature>
<dbReference type="EMBL" id="FOXV01000006">
    <property type="protein sequence ID" value="SFQ45249.1"/>
    <property type="molecule type" value="Genomic_DNA"/>
</dbReference>
<keyword evidence="3" id="KW-1003">Cell membrane</keyword>
<dbReference type="GO" id="GO:0008360">
    <property type="term" value="P:regulation of cell shape"/>
    <property type="evidence" value="ECO:0007669"/>
    <property type="project" value="UniProtKB-KW"/>
</dbReference>
<keyword evidence="4 8" id="KW-0812">Transmembrane</keyword>
<evidence type="ECO:0000256" key="5">
    <source>
        <dbReference type="ARBA" id="ARBA00022960"/>
    </source>
</evidence>
<dbReference type="RefSeq" id="WP_093011325.1">
    <property type="nucleotide sequence ID" value="NZ_FOXV01000006.1"/>
</dbReference>